<organism evidence="1 2">
    <name type="scientific">Cotesia glomerata</name>
    <name type="common">Lepidopteran parasitic wasp</name>
    <name type="synonym">Apanteles glomeratus</name>
    <dbReference type="NCBI Taxonomy" id="32391"/>
    <lineage>
        <taxon>Eukaryota</taxon>
        <taxon>Metazoa</taxon>
        <taxon>Ecdysozoa</taxon>
        <taxon>Arthropoda</taxon>
        <taxon>Hexapoda</taxon>
        <taxon>Insecta</taxon>
        <taxon>Pterygota</taxon>
        <taxon>Neoptera</taxon>
        <taxon>Endopterygota</taxon>
        <taxon>Hymenoptera</taxon>
        <taxon>Apocrita</taxon>
        <taxon>Ichneumonoidea</taxon>
        <taxon>Braconidae</taxon>
        <taxon>Microgastrinae</taxon>
        <taxon>Cotesia</taxon>
    </lineage>
</organism>
<dbReference type="EMBL" id="JAHXZJ010001492">
    <property type="protein sequence ID" value="KAH0552423.1"/>
    <property type="molecule type" value="Genomic_DNA"/>
</dbReference>
<protein>
    <submittedName>
        <fullName evidence="1">Uncharacterized protein</fullName>
    </submittedName>
</protein>
<name>A0AAV7IHE1_COTGL</name>
<comment type="caution">
    <text evidence="1">The sequence shown here is derived from an EMBL/GenBank/DDBJ whole genome shotgun (WGS) entry which is preliminary data.</text>
</comment>
<sequence>MLFFVHLSVARIGEKLKKTPVHILKISSEVKCHISNELEEKPPDPGPPLGLNLDLGLMDVLAHFARAEGSLPYGSQPEPDNIH</sequence>
<proteinExistence type="predicted"/>
<evidence type="ECO:0000313" key="1">
    <source>
        <dbReference type="EMBL" id="KAH0552423.1"/>
    </source>
</evidence>
<gene>
    <name evidence="1" type="ORF">KQX54_009782</name>
</gene>
<evidence type="ECO:0000313" key="2">
    <source>
        <dbReference type="Proteomes" id="UP000826195"/>
    </source>
</evidence>
<keyword evidence="2" id="KW-1185">Reference proteome</keyword>
<dbReference type="AlphaFoldDB" id="A0AAV7IHE1"/>
<reference evidence="1 2" key="1">
    <citation type="journal article" date="2021" name="J. Hered.">
        <title>A chromosome-level genome assembly of the parasitoid wasp, Cotesia glomerata (Hymenoptera: Braconidae).</title>
        <authorList>
            <person name="Pinto B.J."/>
            <person name="Weis J.J."/>
            <person name="Gamble T."/>
            <person name="Ode P.J."/>
            <person name="Paul R."/>
            <person name="Zaspel J.M."/>
        </authorList>
    </citation>
    <scope>NUCLEOTIDE SEQUENCE [LARGE SCALE GENOMIC DNA]</scope>
    <source>
        <strain evidence="1">CgM1</strain>
    </source>
</reference>
<dbReference type="Proteomes" id="UP000826195">
    <property type="component" value="Unassembled WGS sequence"/>
</dbReference>
<accession>A0AAV7IHE1</accession>